<reference evidence="3 4" key="1">
    <citation type="submission" date="2019-12" db="EMBL/GenBank/DDBJ databases">
        <title>Streptomyces sp. strain T44 isolated from rhizosphere soil of Broussonetia papyrifera.</title>
        <authorList>
            <person name="Mo P."/>
        </authorList>
    </citation>
    <scope>NUCLEOTIDE SEQUENCE [LARGE SCALE GENOMIC DNA]</scope>
    <source>
        <strain evidence="3 4">T44</strain>
    </source>
</reference>
<feature type="transmembrane region" description="Helical" evidence="1">
    <location>
        <begin position="91"/>
        <end position="117"/>
    </location>
</feature>
<gene>
    <name evidence="3" type="ORF">GQF42_41385</name>
</gene>
<feature type="chain" id="PRO_5026347119" evidence="2">
    <location>
        <begin position="34"/>
        <end position="127"/>
    </location>
</feature>
<dbReference type="EMBL" id="CP047020">
    <property type="protein sequence ID" value="QHA08859.1"/>
    <property type="molecule type" value="Genomic_DNA"/>
</dbReference>
<keyword evidence="1" id="KW-0472">Membrane</keyword>
<accession>A0A6I6NDE8</accession>
<evidence type="ECO:0000256" key="1">
    <source>
        <dbReference type="SAM" id="Phobius"/>
    </source>
</evidence>
<proteinExistence type="predicted"/>
<keyword evidence="4" id="KW-1185">Reference proteome</keyword>
<evidence type="ECO:0000313" key="4">
    <source>
        <dbReference type="Proteomes" id="UP000436138"/>
    </source>
</evidence>
<sequence length="127" mass="13885">MTITHRQGRKGRAAAVLLTLLLGLGLAATPAVAIPAATQRATATTGTVRAVTAFPGAVSTIRLRHTTSTHHASAVHLRRTKTKKKSFLKKLGIFLLVLVILVILFVVLAIWLLIHLIRRAFRGRRER</sequence>
<dbReference type="RefSeq" id="WP_158928687.1">
    <property type="nucleotide sequence ID" value="NZ_CP047020.1"/>
</dbReference>
<dbReference type="KEGG" id="sbro:GQF42_41385"/>
<dbReference type="AlphaFoldDB" id="A0A6I6NDE8"/>
<name>A0A6I6NDE8_9ACTN</name>
<feature type="signal peptide" evidence="2">
    <location>
        <begin position="1"/>
        <end position="33"/>
    </location>
</feature>
<dbReference type="Proteomes" id="UP000436138">
    <property type="component" value="Chromosome"/>
</dbReference>
<organism evidence="3 4">
    <name type="scientific">Streptomyces broussonetiae</name>
    <dbReference type="NCBI Taxonomy" id="2686304"/>
    <lineage>
        <taxon>Bacteria</taxon>
        <taxon>Bacillati</taxon>
        <taxon>Actinomycetota</taxon>
        <taxon>Actinomycetes</taxon>
        <taxon>Kitasatosporales</taxon>
        <taxon>Streptomycetaceae</taxon>
        <taxon>Streptomyces</taxon>
    </lineage>
</organism>
<protein>
    <submittedName>
        <fullName evidence="3">Uncharacterized protein</fullName>
    </submittedName>
</protein>
<keyword evidence="1" id="KW-1133">Transmembrane helix</keyword>
<dbReference type="InterPro" id="IPR006374">
    <property type="entry name" value="VSA_Stevor"/>
</dbReference>
<keyword evidence="2" id="KW-0732">Signal</keyword>
<evidence type="ECO:0000313" key="3">
    <source>
        <dbReference type="EMBL" id="QHA08859.1"/>
    </source>
</evidence>
<evidence type="ECO:0000256" key="2">
    <source>
        <dbReference type="SAM" id="SignalP"/>
    </source>
</evidence>
<dbReference type="Pfam" id="PF17410">
    <property type="entry name" value="Stevor"/>
    <property type="match status" value="1"/>
</dbReference>
<keyword evidence="1" id="KW-0812">Transmembrane</keyword>